<dbReference type="InterPro" id="IPR050364">
    <property type="entry name" value="Cytochrome_P450_fung"/>
</dbReference>
<dbReference type="Pfam" id="PF00067">
    <property type="entry name" value="p450"/>
    <property type="match status" value="1"/>
</dbReference>
<dbReference type="PRINTS" id="PR00463">
    <property type="entry name" value="EP450I"/>
</dbReference>
<keyword evidence="6 10" id="KW-0560">Oxidoreductase</keyword>
<dbReference type="HOGENOM" id="CLU_001570_2_3_1"/>
<dbReference type="CDD" id="cd11065">
    <property type="entry name" value="CYP64-like"/>
    <property type="match status" value="1"/>
</dbReference>
<dbReference type="SUPFAM" id="SSF48264">
    <property type="entry name" value="Cytochrome P450"/>
    <property type="match status" value="1"/>
</dbReference>
<keyword evidence="11" id="KW-1133">Transmembrane helix</keyword>
<dbReference type="PANTHER" id="PTHR46300">
    <property type="entry name" value="P450, PUTATIVE (EUROFUNG)-RELATED-RELATED"/>
    <property type="match status" value="1"/>
</dbReference>
<feature type="binding site" description="axial binding residue" evidence="9">
    <location>
        <position position="444"/>
    </location>
    <ligand>
        <name>heme</name>
        <dbReference type="ChEBI" id="CHEBI:30413"/>
    </ligand>
    <ligandPart>
        <name>Fe</name>
        <dbReference type="ChEBI" id="CHEBI:18248"/>
    </ligandPart>
</feature>
<evidence type="ECO:0000256" key="2">
    <source>
        <dbReference type="ARBA" id="ARBA00005179"/>
    </source>
</evidence>
<evidence type="ECO:0000256" key="8">
    <source>
        <dbReference type="ARBA" id="ARBA00023033"/>
    </source>
</evidence>
<evidence type="ECO:0000256" key="5">
    <source>
        <dbReference type="ARBA" id="ARBA00022723"/>
    </source>
</evidence>
<name>A0A067TJ35_GALM3</name>
<dbReference type="InterPro" id="IPR002401">
    <property type="entry name" value="Cyt_P450_E_grp-I"/>
</dbReference>
<dbReference type="PROSITE" id="PS00086">
    <property type="entry name" value="CYTOCHROME_P450"/>
    <property type="match status" value="1"/>
</dbReference>
<evidence type="ECO:0000256" key="9">
    <source>
        <dbReference type="PIRSR" id="PIRSR602401-1"/>
    </source>
</evidence>
<dbReference type="InterPro" id="IPR036396">
    <property type="entry name" value="Cyt_P450_sf"/>
</dbReference>
<dbReference type="GO" id="GO:0020037">
    <property type="term" value="F:heme binding"/>
    <property type="evidence" value="ECO:0007669"/>
    <property type="project" value="InterPro"/>
</dbReference>
<evidence type="ECO:0000256" key="4">
    <source>
        <dbReference type="ARBA" id="ARBA00022617"/>
    </source>
</evidence>
<keyword evidence="4 9" id="KW-0349">Heme</keyword>
<reference evidence="13" key="1">
    <citation type="journal article" date="2014" name="Proc. Natl. Acad. Sci. U.S.A.">
        <title>Extensive sampling of basidiomycete genomes demonstrates inadequacy of the white-rot/brown-rot paradigm for wood decay fungi.</title>
        <authorList>
            <person name="Riley R."/>
            <person name="Salamov A.A."/>
            <person name="Brown D.W."/>
            <person name="Nagy L.G."/>
            <person name="Floudas D."/>
            <person name="Held B.W."/>
            <person name="Levasseur A."/>
            <person name="Lombard V."/>
            <person name="Morin E."/>
            <person name="Otillar R."/>
            <person name="Lindquist E.A."/>
            <person name="Sun H."/>
            <person name="LaButti K.M."/>
            <person name="Schmutz J."/>
            <person name="Jabbour D."/>
            <person name="Luo H."/>
            <person name="Baker S.E."/>
            <person name="Pisabarro A.G."/>
            <person name="Walton J.D."/>
            <person name="Blanchette R.A."/>
            <person name="Henrissat B."/>
            <person name="Martin F."/>
            <person name="Cullen D."/>
            <person name="Hibbett D.S."/>
            <person name="Grigoriev I.V."/>
        </authorList>
    </citation>
    <scope>NUCLEOTIDE SEQUENCE [LARGE SCALE GENOMIC DNA]</scope>
    <source>
        <strain evidence="13">CBS 339.88</strain>
    </source>
</reference>
<evidence type="ECO:0000256" key="10">
    <source>
        <dbReference type="RuleBase" id="RU000461"/>
    </source>
</evidence>
<dbReference type="AlphaFoldDB" id="A0A067TJ35"/>
<keyword evidence="5 9" id="KW-0479">Metal-binding</keyword>
<proteinExistence type="inferred from homology"/>
<dbReference type="STRING" id="685588.A0A067TJ35"/>
<keyword evidence="11" id="KW-0812">Transmembrane</keyword>
<keyword evidence="11" id="KW-0472">Membrane</keyword>
<protein>
    <recommendedName>
        <fullName evidence="14">Cytochrome P450</fullName>
    </recommendedName>
</protein>
<dbReference type="Gene3D" id="1.10.630.10">
    <property type="entry name" value="Cytochrome P450"/>
    <property type="match status" value="1"/>
</dbReference>
<feature type="transmembrane region" description="Helical" evidence="11">
    <location>
        <begin position="6"/>
        <end position="25"/>
    </location>
</feature>
<dbReference type="Proteomes" id="UP000027222">
    <property type="component" value="Unassembled WGS sequence"/>
</dbReference>
<dbReference type="GO" id="GO:0005506">
    <property type="term" value="F:iron ion binding"/>
    <property type="evidence" value="ECO:0007669"/>
    <property type="project" value="InterPro"/>
</dbReference>
<evidence type="ECO:0000256" key="11">
    <source>
        <dbReference type="SAM" id="Phobius"/>
    </source>
</evidence>
<dbReference type="GO" id="GO:0016705">
    <property type="term" value="F:oxidoreductase activity, acting on paired donors, with incorporation or reduction of molecular oxygen"/>
    <property type="evidence" value="ECO:0007669"/>
    <property type="project" value="InterPro"/>
</dbReference>
<dbReference type="PANTHER" id="PTHR46300:SF7">
    <property type="entry name" value="P450, PUTATIVE (EUROFUNG)-RELATED"/>
    <property type="match status" value="1"/>
</dbReference>
<dbReference type="EMBL" id="KL142369">
    <property type="protein sequence ID" value="KDR83250.1"/>
    <property type="molecule type" value="Genomic_DNA"/>
</dbReference>
<dbReference type="InterPro" id="IPR017972">
    <property type="entry name" value="Cyt_P450_CS"/>
</dbReference>
<keyword evidence="7 9" id="KW-0408">Iron</keyword>
<gene>
    <name evidence="12" type="ORF">GALMADRAFT_876216</name>
</gene>
<evidence type="ECO:0000256" key="7">
    <source>
        <dbReference type="ARBA" id="ARBA00023004"/>
    </source>
</evidence>
<comment type="cofactor">
    <cofactor evidence="1 9">
        <name>heme</name>
        <dbReference type="ChEBI" id="CHEBI:30413"/>
    </cofactor>
</comment>
<dbReference type="OrthoDB" id="2789670at2759"/>
<evidence type="ECO:0000256" key="6">
    <source>
        <dbReference type="ARBA" id="ARBA00023002"/>
    </source>
</evidence>
<evidence type="ECO:0000313" key="12">
    <source>
        <dbReference type="EMBL" id="KDR83250.1"/>
    </source>
</evidence>
<keyword evidence="8 10" id="KW-0503">Monooxygenase</keyword>
<comment type="pathway">
    <text evidence="2">Secondary metabolite biosynthesis.</text>
</comment>
<dbReference type="InterPro" id="IPR001128">
    <property type="entry name" value="Cyt_P450"/>
</dbReference>
<evidence type="ECO:0000256" key="1">
    <source>
        <dbReference type="ARBA" id="ARBA00001971"/>
    </source>
</evidence>
<dbReference type="GO" id="GO:0004497">
    <property type="term" value="F:monooxygenase activity"/>
    <property type="evidence" value="ECO:0007669"/>
    <property type="project" value="UniProtKB-KW"/>
</dbReference>
<organism evidence="12 13">
    <name type="scientific">Galerina marginata (strain CBS 339.88)</name>
    <dbReference type="NCBI Taxonomy" id="685588"/>
    <lineage>
        <taxon>Eukaryota</taxon>
        <taxon>Fungi</taxon>
        <taxon>Dikarya</taxon>
        <taxon>Basidiomycota</taxon>
        <taxon>Agaricomycotina</taxon>
        <taxon>Agaricomycetes</taxon>
        <taxon>Agaricomycetidae</taxon>
        <taxon>Agaricales</taxon>
        <taxon>Agaricineae</taxon>
        <taxon>Strophariaceae</taxon>
        <taxon>Galerina</taxon>
    </lineage>
</organism>
<accession>A0A067TJ35</accession>
<dbReference type="PRINTS" id="PR00385">
    <property type="entry name" value="P450"/>
</dbReference>
<evidence type="ECO:0008006" key="14">
    <source>
        <dbReference type="Google" id="ProtNLM"/>
    </source>
</evidence>
<comment type="similarity">
    <text evidence="3 10">Belongs to the cytochrome P450 family.</text>
</comment>
<feature type="transmembrane region" description="Helical" evidence="11">
    <location>
        <begin position="298"/>
        <end position="324"/>
    </location>
</feature>
<evidence type="ECO:0000256" key="3">
    <source>
        <dbReference type="ARBA" id="ARBA00010617"/>
    </source>
</evidence>
<keyword evidence="13" id="KW-1185">Reference proteome</keyword>
<evidence type="ECO:0000313" key="13">
    <source>
        <dbReference type="Proteomes" id="UP000027222"/>
    </source>
</evidence>
<sequence length="517" mass="58724">MIPELNRLDLFVVLGALATALWLYVRNSRRSTLPYPPGPRKLPILGNLLDIPTSLEWETYVRWGKEYNSDIIHLKAAGKDIIVLNSLSAAVELLEKRSSIYSSRPHFTMANELMGWDWFMVMMPYGELWKERRRAFTRYFQNGSNIAVYRGLHVEFVRKLLVRLLDSPEDFIEINKHTIGEMALSLGYGVPIRPKNDPFLGLVEPAIASVTGAVLPGAFLVDIIPILKYVPEFFPGADFQKKAREWRKLQEDTREVLHKETVQLMASGTFKPSFTSTSLQNLDESADIRHQERVIQDAAALVFAGAADGTLAAILTFFVAMLYFPEVQKRAQEELDRVLEGRLPEFSDEEELPYISAVVREVSRWKPVTPNSVPHCATEDDIYRGYFIPKGSIIIPNAWAMLHNEDEYPDPSIFKPERFMKDGKINPAVRNPAVMAFGFGRRRCPGSQVAISYLWMTVASILSTFEISKALDDQGRPIEPSLLYHTTLTSRPLPFKCILKARSRAAEQLVRMTEEPC</sequence>